<sequence>MCLITFDSSIAFSVLNVDPEENTRIKSSSLSHWVRKMQNKFNNFRNGSSKHYS</sequence>
<dbReference type="Proteomes" id="UP000053593">
    <property type="component" value="Unassembled WGS sequence"/>
</dbReference>
<reference evidence="1 2" key="1">
    <citation type="submission" date="2014-04" db="EMBL/GenBank/DDBJ databases">
        <title>Evolutionary Origins and Diversification of the Mycorrhizal Mutualists.</title>
        <authorList>
            <consortium name="DOE Joint Genome Institute"/>
            <consortium name="Mycorrhizal Genomics Consortium"/>
            <person name="Kohler A."/>
            <person name="Kuo A."/>
            <person name="Nagy L.G."/>
            <person name="Floudas D."/>
            <person name="Copeland A."/>
            <person name="Barry K.W."/>
            <person name="Cichocki N."/>
            <person name="Veneault-Fourrey C."/>
            <person name="LaButti K."/>
            <person name="Lindquist E.A."/>
            <person name="Lipzen A."/>
            <person name="Lundell T."/>
            <person name="Morin E."/>
            <person name="Murat C."/>
            <person name="Riley R."/>
            <person name="Ohm R."/>
            <person name="Sun H."/>
            <person name="Tunlid A."/>
            <person name="Henrissat B."/>
            <person name="Grigoriev I.V."/>
            <person name="Hibbett D.S."/>
            <person name="Martin F."/>
        </authorList>
    </citation>
    <scope>NUCLEOTIDE SEQUENCE [LARGE SCALE GENOMIC DNA]</scope>
    <source>
        <strain evidence="1 2">FD-317 M1</strain>
    </source>
</reference>
<keyword evidence="2" id="KW-1185">Reference proteome</keyword>
<dbReference type="EMBL" id="KN834794">
    <property type="protein sequence ID" value="KIK56967.1"/>
    <property type="molecule type" value="Genomic_DNA"/>
</dbReference>
<accession>A0A0D0CFV0</accession>
<organism evidence="1 2">
    <name type="scientific">Collybiopsis luxurians FD-317 M1</name>
    <dbReference type="NCBI Taxonomy" id="944289"/>
    <lineage>
        <taxon>Eukaryota</taxon>
        <taxon>Fungi</taxon>
        <taxon>Dikarya</taxon>
        <taxon>Basidiomycota</taxon>
        <taxon>Agaricomycotina</taxon>
        <taxon>Agaricomycetes</taxon>
        <taxon>Agaricomycetidae</taxon>
        <taxon>Agaricales</taxon>
        <taxon>Marasmiineae</taxon>
        <taxon>Omphalotaceae</taxon>
        <taxon>Collybiopsis</taxon>
        <taxon>Collybiopsis luxurians</taxon>
    </lineage>
</organism>
<dbReference type="AlphaFoldDB" id="A0A0D0CFV0"/>
<name>A0A0D0CFV0_9AGAR</name>
<gene>
    <name evidence="1" type="ORF">GYMLUDRAFT_46844</name>
</gene>
<dbReference type="HOGENOM" id="CLU_3068884_0_0_1"/>
<evidence type="ECO:0000313" key="1">
    <source>
        <dbReference type="EMBL" id="KIK56967.1"/>
    </source>
</evidence>
<proteinExistence type="predicted"/>
<evidence type="ECO:0000313" key="2">
    <source>
        <dbReference type="Proteomes" id="UP000053593"/>
    </source>
</evidence>
<protein>
    <submittedName>
        <fullName evidence="1">Uncharacterized protein</fullName>
    </submittedName>
</protein>